<dbReference type="Proteomes" id="UP000507954">
    <property type="component" value="Unassembled WGS sequence"/>
</dbReference>
<evidence type="ECO:0000313" key="1">
    <source>
        <dbReference type="EMBL" id="VTZ59688.1"/>
    </source>
</evidence>
<sequence>MLTMLSGAKSGSQKFRKLLRSPRLPFRPLKATAFAAMLTEAEKQRDAVLARATHVALGKRGNGLRRQNGGP</sequence>
<organism evidence="1">
    <name type="scientific">Sinorhizobium medicae</name>
    <dbReference type="NCBI Taxonomy" id="110321"/>
    <lineage>
        <taxon>Bacteria</taxon>
        <taxon>Pseudomonadati</taxon>
        <taxon>Pseudomonadota</taxon>
        <taxon>Alphaproteobacteria</taxon>
        <taxon>Hyphomicrobiales</taxon>
        <taxon>Rhizobiaceae</taxon>
        <taxon>Sinorhizobium/Ensifer group</taxon>
        <taxon>Sinorhizobium</taxon>
    </lineage>
</organism>
<reference evidence="1" key="1">
    <citation type="submission" date="2019-06" db="EMBL/GenBank/DDBJ databases">
        <authorList>
            <person name="Le Quere A."/>
            <person name="Colella S."/>
        </authorList>
    </citation>
    <scope>NUCLEOTIDE SEQUENCE</scope>
    <source>
        <strain evidence="1">EmedicaeMD41</strain>
    </source>
</reference>
<gene>
    <name evidence="1" type="ORF">EMEDMD4_1190022</name>
</gene>
<dbReference type="EMBL" id="CABFNB010000023">
    <property type="protein sequence ID" value="VTZ59688.1"/>
    <property type="molecule type" value="Genomic_DNA"/>
</dbReference>
<dbReference type="AlphaFoldDB" id="A0A508WQA8"/>
<proteinExistence type="predicted"/>
<name>A0A508WQA8_9HYPH</name>
<protein>
    <submittedName>
        <fullName evidence="1">Uncharacterized protein</fullName>
    </submittedName>
</protein>
<accession>A0A508WQA8</accession>